<gene>
    <name evidence="1" type="ORF">Vadar_012722</name>
</gene>
<accession>A0ACB7ZJW2</accession>
<name>A0ACB7ZJW2_9ERIC</name>
<proteinExistence type="predicted"/>
<comment type="caution">
    <text evidence="1">The sequence shown here is derived from an EMBL/GenBank/DDBJ whole genome shotgun (WGS) entry which is preliminary data.</text>
</comment>
<evidence type="ECO:0000313" key="1">
    <source>
        <dbReference type="EMBL" id="KAH7865890.1"/>
    </source>
</evidence>
<evidence type="ECO:0000313" key="2">
    <source>
        <dbReference type="Proteomes" id="UP000828048"/>
    </source>
</evidence>
<dbReference type="EMBL" id="CM037159">
    <property type="protein sequence ID" value="KAH7865890.1"/>
    <property type="molecule type" value="Genomic_DNA"/>
</dbReference>
<dbReference type="Proteomes" id="UP000828048">
    <property type="component" value="Chromosome 9"/>
</dbReference>
<protein>
    <submittedName>
        <fullName evidence="1">Uncharacterized protein</fullName>
    </submittedName>
</protein>
<organism evidence="1 2">
    <name type="scientific">Vaccinium darrowii</name>
    <dbReference type="NCBI Taxonomy" id="229202"/>
    <lineage>
        <taxon>Eukaryota</taxon>
        <taxon>Viridiplantae</taxon>
        <taxon>Streptophyta</taxon>
        <taxon>Embryophyta</taxon>
        <taxon>Tracheophyta</taxon>
        <taxon>Spermatophyta</taxon>
        <taxon>Magnoliopsida</taxon>
        <taxon>eudicotyledons</taxon>
        <taxon>Gunneridae</taxon>
        <taxon>Pentapetalae</taxon>
        <taxon>asterids</taxon>
        <taxon>Ericales</taxon>
        <taxon>Ericaceae</taxon>
        <taxon>Vaccinioideae</taxon>
        <taxon>Vaccinieae</taxon>
        <taxon>Vaccinium</taxon>
    </lineage>
</organism>
<keyword evidence="2" id="KW-1185">Reference proteome</keyword>
<reference evidence="1 2" key="1">
    <citation type="journal article" date="2021" name="Hortic Res">
        <title>High-quality reference genome and annotation aids understanding of berry development for evergreen blueberry (Vaccinium darrowii).</title>
        <authorList>
            <person name="Yu J."/>
            <person name="Hulse-Kemp A.M."/>
            <person name="Babiker E."/>
            <person name="Staton M."/>
        </authorList>
    </citation>
    <scope>NUCLEOTIDE SEQUENCE [LARGE SCALE GENOMIC DNA]</scope>
    <source>
        <strain evidence="2">cv. NJ 8807/NJ 8810</strain>
        <tissue evidence="1">Young leaf</tissue>
    </source>
</reference>
<sequence>MGLMNLICPNSPPVWDGNRFSECFSDIYPFCLRYVLALPFPLICDIFSLTLFTVLGFGVNTMTLVVIIVFGITNRTARGNGGLKLLEKVALRLIPALGASVAFLDMTLLLKDALNTNSSPYHEWLFRGSQFLIWVTILLVLNFGNWFGTFCNRILCFWWIMKALLALPFLLTAFSSHEALQCFNESCLLSADIMFGICINVIRIKRTSSISSKYGAMDEPLLSSGLDIEEGCKDSKEIGHGFWYLMTFKSINSVMEQGVVKQLDFEDLLLLPKDMDPFSCLHMLLHCWQTQQKNNCAHPSFFKAIFHAYGWAYLRLGVLKVFNDCMGFVGPLLLNKLLQFLQQGSQGSDGYILAMSLGLSSVLKSFLDTQYSFRLSKLKLKQRAGIMTLIYQKCLRVTLAERSKFSEGEIQTFMSVDSDRTVNLFNSFHDMWSLPFQIGVALYLLYTQVKYAFLSGLAITILLIPVNKWIAKLIASATNKMMEQKDERIRRTGEILTYIRTLKMYAWELLFTSWLMETRSLEVKHLSTRKYLDAWCVFFWATTPTLFSLFTFGLYSLMGHQLDAATVFTCLALFNSLISPLNSFPWVINGLIDAIISIRRLSRFLTCPEHDRELELTGTSLSLSCSKDHSDMAIAIHDACCTWSSSDKQDLDLILDKVTLHLPKGSLVSVIGEVGSGKSSLLNLVLGEMRLISGSVHSSGSIAYVPQVPWILSGTLRDNILFGRDYDPVRYSDVLQACALKVDIAQMVGGDSSNISEKGVNLSGGQRARLALARAIYGGSDIIMLDDVLSAVDAQVACWILYEAILGPLMNQQTRILCTHNIQAISSADIVVVMDKGHVKWVGHPADLSTSSVEFSSLKEFDIWSQVHAHERSGNTSTEAKEAAIPESDCINVSEAAELAIEGELRKEGRVEPTVYKHYAAFAGWFITVVTCLSALLMQASRNGNDLWLSFWVDVTGTNKKGYPTSFSALLIQASRNGNDLWLSFWVDVTGTNKKGYPTSFYLVVLCIFCAINSLLTLIRAFSFAFGGLRAAIRVHDKLLKKLIDAPINFFDQTPSGRILNRLSSDLYTIDDALPFILNILLANFVGLLGIAIVLSYVQVMFVLLLLPLWYIYSKVQFYYRSTSRELRRLDSVSRSPIYASFTETLDGSSTLRAFKSEGFFMDKFTRNLTTYQRTSYSEIIASLWLSLRLQLLAAFVISFVAVVAVFGSQGNFQVIMVTPGLVGLALSYAAPVVSLLGSYLTSFTETEKEMVSVERVLEYMDIPQEELHGCQQLDPDWPLQGQIEFQNVTLRYIPSLPAALKDVSLIIPGGMQVGIVGRTGAGKSSVLNAIFRLNPPCQGRILVDGMNIADVSVRHLRSRFAVVPQTPFLFEGSLRANLDPYRVNDDFKIWKALEKCHVKEEVEAAGGLDIHVKGSGTSFSVGQRQLLCLARAFLKSSKVLCLDECTANVDTQTASKLQNAISSECRGMTVITIAHRISTVLNMDSILIFDQGILVEQGNPQILLQDEQSRFSSFARASTM</sequence>